<dbReference type="GO" id="GO:0009372">
    <property type="term" value="P:quorum sensing"/>
    <property type="evidence" value="ECO:0007669"/>
    <property type="project" value="UniProtKB-KW"/>
</dbReference>
<evidence type="ECO:0000256" key="4">
    <source>
        <dbReference type="ARBA" id="ARBA00022692"/>
    </source>
</evidence>
<name>A0A1Y4SWL9_9FIRM</name>
<evidence type="ECO:0000256" key="2">
    <source>
        <dbReference type="ARBA" id="ARBA00022654"/>
    </source>
</evidence>
<dbReference type="InterPro" id="IPR006741">
    <property type="entry name" value="AgrB"/>
</dbReference>
<keyword evidence="5" id="KW-0378">Hydrolase</keyword>
<gene>
    <name evidence="9" type="ORF">B5E75_10510</name>
</gene>
<evidence type="ECO:0008006" key="11">
    <source>
        <dbReference type="Google" id="ProtNLM"/>
    </source>
</evidence>
<feature type="transmembrane region" description="Helical" evidence="8">
    <location>
        <begin position="54"/>
        <end position="71"/>
    </location>
</feature>
<dbReference type="Pfam" id="PF04647">
    <property type="entry name" value="AgrB"/>
    <property type="match status" value="1"/>
</dbReference>
<keyword evidence="3" id="KW-0645">Protease</keyword>
<reference evidence="9 10" key="1">
    <citation type="journal article" date="2018" name="BMC Genomics">
        <title>Whole genome sequencing and function prediction of 133 gut anaerobes isolated from chicken caecum in pure cultures.</title>
        <authorList>
            <person name="Medvecky M."/>
            <person name="Cejkova D."/>
            <person name="Polansky O."/>
            <person name="Karasova D."/>
            <person name="Kubasova T."/>
            <person name="Cizek A."/>
            <person name="Rychlik I."/>
        </authorList>
    </citation>
    <scope>NUCLEOTIDE SEQUENCE [LARGE SCALE GENOMIC DNA]</scope>
    <source>
        <strain evidence="9 10">An13</strain>
    </source>
</reference>
<protein>
    <recommendedName>
        <fullName evidence="11">Accessory regulator AgrB</fullName>
    </recommendedName>
</protein>
<proteinExistence type="predicted"/>
<dbReference type="AlphaFoldDB" id="A0A1Y4SWL9"/>
<keyword evidence="7 8" id="KW-0472">Membrane</keyword>
<evidence type="ECO:0000256" key="1">
    <source>
        <dbReference type="ARBA" id="ARBA00022475"/>
    </source>
</evidence>
<evidence type="ECO:0000256" key="3">
    <source>
        <dbReference type="ARBA" id="ARBA00022670"/>
    </source>
</evidence>
<feature type="transmembrane region" description="Helical" evidence="8">
    <location>
        <begin position="102"/>
        <end position="120"/>
    </location>
</feature>
<dbReference type="GO" id="GO:0006508">
    <property type="term" value="P:proteolysis"/>
    <property type="evidence" value="ECO:0007669"/>
    <property type="project" value="UniProtKB-KW"/>
</dbReference>
<feature type="transmembrane region" description="Helical" evidence="8">
    <location>
        <begin position="127"/>
        <end position="143"/>
    </location>
</feature>
<dbReference type="SMART" id="SM00793">
    <property type="entry name" value="AgrB"/>
    <property type="match status" value="1"/>
</dbReference>
<sequence>MLKKILDYLINKLQDSDTLNEYNSEILVYGLEVLLYNGFTAFLVLGISLFFNELYFGTLFLIAFSIFRVLFGGFHAKTIYSCTIIMIIIVLGVHFINKFEFFHYYFITAVTLIVYCLIFFIMQNRYVYRKCIIVILFCTILILCNIPDMYTPVILALFIAEMLYFFKK</sequence>
<keyword evidence="10" id="KW-1185">Reference proteome</keyword>
<feature type="transmembrane region" description="Helical" evidence="8">
    <location>
        <begin position="26"/>
        <end position="48"/>
    </location>
</feature>
<keyword evidence="1" id="KW-1003">Cell membrane</keyword>
<accession>A0A1Y4SWL9</accession>
<keyword evidence="6 8" id="KW-1133">Transmembrane helix</keyword>
<comment type="caution">
    <text evidence="9">The sequence shown here is derived from an EMBL/GenBank/DDBJ whole genome shotgun (WGS) entry which is preliminary data.</text>
</comment>
<dbReference type="OrthoDB" id="9815055at2"/>
<evidence type="ECO:0000313" key="10">
    <source>
        <dbReference type="Proteomes" id="UP000195305"/>
    </source>
</evidence>
<feature type="transmembrane region" description="Helical" evidence="8">
    <location>
        <begin position="78"/>
        <end position="96"/>
    </location>
</feature>
<dbReference type="GO" id="GO:0008233">
    <property type="term" value="F:peptidase activity"/>
    <property type="evidence" value="ECO:0007669"/>
    <property type="project" value="UniProtKB-KW"/>
</dbReference>
<dbReference type="GO" id="GO:0016020">
    <property type="term" value="C:membrane"/>
    <property type="evidence" value="ECO:0007669"/>
    <property type="project" value="InterPro"/>
</dbReference>
<keyword evidence="4 8" id="KW-0812">Transmembrane</keyword>
<evidence type="ECO:0000256" key="8">
    <source>
        <dbReference type="SAM" id="Phobius"/>
    </source>
</evidence>
<evidence type="ECO:0000313" key="9">
    <source>
        <dbReference type="EMBL" id="OUQ33332.1"/>
    </source>
</evidence>
<evidence type="ECO:0000256" key="6">
    <source>
        <dbReference type="ARBA" id="ARBA00022989"/>
    </source>
</evidence>
<dbReference type="Proteomes" id="UP000195305">
    <property type="component" value="Unassembled WGS sequence"/>
</dbReference>
<organism evidence="9 10">
    <name type="scientific">Massilimicrobiota timonensis</name>
    <dbReference type="NCBI Taxonomy" id="1776392"/>
    <lineage>
        <taxon>Bacteria</taxon>
        <taxon>Bacillati</taxon>
        <taxon>Bacillota</taxon>
        <taxon>Erysipelotrichia</taxon>
        <taxon>Erysipelotrichales</taxon>
        <taxon>Erysipelotrichaceae</taxon>
        <taxon>Massilimicrobiota</taxon>
    </lineage>
</organism>
<evidence type="ECO:0000256" key="7">
    <source>
        <dbReference type="ARBA" id="ARBA00023136"/>
    </source>
</evidence>
<evidence type="ECO:0000256" key="5">
    <source>
        <dbReference type="ARBA" id="ARBA00022801"/>
    </source>
</evidence>
<dbReference type="EMBL" id="NFLJ01000032">
    <property type="protein sequence ID" value="OUQ33332.1"/>
    <property type="molecule type" value="Genomic_DNA"/>
</dbReference>
<keyword evidence="2" id="KW-0673">Quorum sensing</keyword>